<name>A0ABU6XV39_9FABA</name>
<sequence>MRMNEERKGVSRISGARASRGQAIRSSRQCNAIGGQKCSEMGSCGRGTRRARWHDGSRMLPKSNQCLGANAPRILGIEKDLERLKRALEAKDS</sequence>
<keyword evidence="3" id="KW-1185">Reference proteome</keyword>
<accession>A0ABU6XV39</accession>
<protein>
    <submittedName>
        <fullName evidence="2">Uncharacterized protein</fullName>
    </submittedName>
</protein>
<proteinExistence type="predicted"/>
<evidence type="ECO:0000313" key="3">
    <source>
        <dbReference type="Proteomes" id="UP001341840"/>
    </source>
</evidence>
<dbReference type="Proteomes" id="UP001341840">
    <property type="component" value="Unassembled WGS sequence"/>
</dbReference>
<dbReference type="EMBL" id="JASCZI010212972">
    <property type="protein sequence ID" value="MED6200638.1"/>
    <property type="molecule type" value="Genomic_DNA"/>
</dbReference>
<comment type="caution">
    <text evidence="2">The sequence shown here is derived from an EMBL/GenBank/DDBJ whole genome shotgun (WGS) entry which is preliminary data.</text>
</comment>
<gene>
    <name evidence="2" type="ORF">PIB30_087161</name>
</gene>
<organism evidence="2 3">
    <name type="scientific">Stylosanthes scabra</name>
    <dbReference type="NCBI Taxonomy" id="79078"/>
    <lineage>
        <taxon>Eukaryota</taxon>
        <taxon>Viridiplantae</taxon>
        <taxon>Streptophyta</taxon>
        <taxon>Embryophyta</taxon>
        <taxon>Tracheophyta</taxon>
        <taxon>Spermatophyta</taxon>
        <taxon>Magnoliopsida</taxon>
        <taxon>eudicotyledons</taxon>
        <taxon>Gunneridae</taxon>
        <taxon>Pentapetalae</taxon>
        <taxon>rosids</taxon>
        <taxon>fabids</taxon>
        <taxon>Fabales</taxon>
        <taxon>Fabaceae</taxon>
        <taxon>Papilionoideae</taxon>
        <taxon>50 kb inversion clade</taxon>
        <taxon>dalbergioids sensu lato</taxon>
        <taxon>Dalbergieae</taxon>
        <taxon>Pterocarpus clade</taxon>
        <taxon>Stylosanthes</taxon>
    </lineage>
</organism>
<feature type="region of interest" description="Disordered" evidence="1">
    <location>
        <begin position="1"/>
        <end position="64"/>
    </location>
</feature>
<evidence type="ECO:0000313" key="2">
    <source>
        <dbReference type="EMBL" id="MED6200638.1"/>
    </source>
</evidence>
<reference evidence="2 3" key="1">
    <citation type="journal article" date="2023" name="Plants (Basel)">
        <title>Bridging the Gap: Combining Genomics and Transcriptomics Approaches to Understand Stylosanthes scabra, an Orphan Legume from the Brazilian Caatinga.</title>
        <authorList>
            <person name="Ferreira-Neto J.R.C."/>
            <person name="da Silva M.D."/>
            <person name="Binneck E."/>
            <person name="de Melo N.F."/>
            <person name="da Silva R.H."/>
            <person name="de Melo A.L.T.M."/>
            <person name="Pandolfi V."/>
            <person name="Bustamante F.O."/>
            <person name="Brasileiro-Vidal A.C."/>
            <person name="Benko-Iseppon A.M."/>
        </authorList>
    </citation>
    <scope>NUCLEOTIDE SEQUENCE [LARGE SCALE GENOMIC DNA]</scope>
    <source>
        <tissue evidence="2">Leaves</tissue>
    </source>
</reference>
<evidence type="ECO:0000256" key="1">
    <source>
        <dbReference type="SAM" id="MobiDB-lite"/>
    </source>
</evidence>